<dbReference type="InterPro" id="IPR012902">
    <property type="entry name" value="N_methyl_site"/>
</dbReference>
<dbReference type="NCBIfam" id="TIGR02532">
    <property type="entry name" value="IV_pilin_GFxxxE"/>
    <property type="match status" value="1"/>
</dbReference>
<dbReference type="Proteomes" id="UP000315471">
    <property type="component" value="Unassembled WGS sequence"/>
</dbReference>
<keyword evidence="1" id="KW-0472">Membrane</keyword>
<dbReference type="Pfam" id="PF07963">
    <property type="entry name" value="N_methyl"/>
    <property type="match status" value="1"/>
</dbReference>
<dbReference type="InterPro" id="IPR011453">
    <property type="entry name" value="DUF1559"/>
</dbReference>
<dbReference type="RefSeq" id="WP_146602275.1">
    <property type="nucleotide sequence ID" value="NZ_SJPY01000009.1"/>
</dbReference>
<feature type="domain" description="DUF1559" evidence="2">
    <location>
        <begin position="41"/>
        <end position="312"/>
    </location>
</feature>
<evidence type="ECO:0000313" key="4">
    <source>
        <dbReference type="Proteomes" id="UP000315471"/>
    </source>
</evidence>
<feature type="transmembrane region" description="Helical" evidence="1">
    <location>
        <begin position="16"/>
        <end position="40"/>
    </location>
</feature>
<name>A0A5C6DIQ4_9BACT</name>
<dbReference type="Pfam" id="PF07596">
    <property type="entry name" value="SBP_bac_10"/>
    <property type="match status" value="1"/>
</dbReference>
<dbReference type="EMBL" id="SJPY01000009">
    <property type="protein sequence ID" value="TWU35757.1"/>
    <property type="molecule type" value="Genomic_DNA"/>
</dbReference>
<gene>
    <name evidence="3" type="ORF">Q31b_51920</name>
</gene>
<evidence type="ECO:0000313" key="3">
    <source>
        <dbReference type="EMBL" id="TWU35757.1"/>
    </source>
</evidence>
<keyword evidence="4" id="KW-1185">Reference proteome</keyword>
<dbReference type="OrthoDB" id="289947at2"/>
<dbReference type="PANTHER" id="PTHR30093:SF2">
    <property type="entry name" value="TYPE II SECRETION SYSTEM PROTEIN H"/>
    <property type="match status" value="1"/>
</dbReference>
<proteinExistence type="predicted"/>
<dbReference type="AlphaFoldDB" id="A0A5C6DIQ4"/>
<organism evidence="3 4">
    <name type="scientific">Novipirellula aureliae</name>
    <dbReference type="NCBI Taxonomy" id="2527966"/>
    <lineage>
        <taxon>Bacteria</taxon>
        <taxon>Pseudomonadati</taxon>
        <taxon>Planctomycetota</taxon>
        <taxon>Planctomycetia</taxon>
        <taxon>Pirellulales</taxon>
        <taxon>Pirellulaceae</taxon>
        <taxon>Novipirellula</taxon>
    </lineage>
</organism>
<sequence length="332" mass="36021">MYQTATSVESRLNRRAFTLVELLVVIAIIGALVSLLLPAVQSAREAARRMSCSNNLKQLGLGMHNFHAAFDAFPTSTSGNGALHYWGAQLMPYLEQTPLAGIYDYSVRYNDVGNRPAVQTPLSYMSCPSTPGGPILDPRFKRATGSSPEAWSSYGADYAGSAGPYSSLWKAPNYVGTEKPTNIDGFFKGTTKPGQRGRRSRDILDGLSNSIMFVESAGRPQVWQQGRMLPGSGELESASSLYVAVSSWAAANLFVVRGYRYDETIADEFSRWKTPGPKMINASNYYSTYSFHPGGAHIGLADGSVRFVSESVSTATMCDYLTIAGHEVNGEL</sequence>
<dbReference type="NCBIfam" id="TIGR04294">
    <property type="entry name" value="pre_pil_HX9DG"/>
    <property type="match status" value="1"/>
</dbReference>
<evidence type="ECO:0000259" key="2">
    <source>
        <dbReference type="Pfam" id="PF07596"/>
    </source>
</evidence>
<comment type="caution">
    <text evidence="3">The sequence shown here is derived from an EMBL/GenBank/DDBJ whole genome shotgun (WGS) entry which is preliminary data.</text>
</comment>
<keyword evidence="1" id="KW-0812">Transmembrane</keyword>
<dbReference type="InterPro" id="IPR027558">
    <property type="entry name" value="Pre_pil_HX9DG_C"/>
</dbReference>
<dbReference type="InterPro" id="IPR045584">
    <property type="entry name" value="Pilin-like"/>
</dbReference>
<reference evidence="3 4" key="1">
    <citation type="submission" date="2019-02" db="EMBL/GenBank/DDBJ databases">
        <title>Deep-cultivation of Planctomycetes and their phenomic and genomic characterization uncovers novel biology.</title>
        <authorList>
            <person name="Wiegand S."/>
            <person name="Jogler M."/>
            <person name="Boedeker C."/>
            <person name="Pinto D."/>
            <person name="Vollmers J."/>
            <person name="Rivas-Marin E."/>
            <person name="Kohn T."/>
            <person name="Peeters S.H."/>
            <person name="Heuer A."/>
            <person name="Rast P."/>
            <person name="Oberbeckmann S."/>
            <person name="Bunk B."/>
            <person name="Jeske O."/>
            <person name="Meyerdierks A."/>
            <person name="Storesund J.E."/>
            <person name="Kallscheuer N."/>
            <person name="Luecker S."/>
            <person name="Lage O.M."/>
            <person name="Pohl T."/>
            <person name="Merkel B.J."/>
            <person name="Hornburger P."/>
            <person name="Mueller R.-W."/>
            <person name="Bruemmer F."/>
            <person name="Labrenz M."/>
            <person name="Spormann A.M."/>
            <person name="Op Den Camp H."/>
            <person name="Overmann J."/>
            <person name="Amann R."/>
            <person name="Jetten M.S.M."/>
            <person name="Mascher T."/>
            <person name="Medema M.H."/>
            <person name="Devos D.P."/>
            <person name="Kaster A.-K."/>
            <person name="Ovreas L."/>
            <person name="Rohde M."/>
            <person name="Galperin M.Y."/>
            <person name="Jogler C."/>
        </authorList>
    </citation>
    <scope>NUCLEOTIDE SEQUENCE [LARGE SCALE GENOMIC DNA]</scope>
    <source>
        <strain evidence="3 4">Q31b</strain>
    </source>
</reference>
<accession>A0A5C6DIQ4</accession>
<dbReference type="SUPFAM" id="SSF54523">
    <property type="entry name" value="Pili subunits"/>
    <property type="match status" value="1"/>
</dbReference>
<dbReference type="Gene3D" id="3.30.700.10">
    <property type="entry name" value="Glycoprotein, Type 4 Pilin"/>
    <property type="match status" value="1"/>
</dbReference>
<protein>
    <recommendedName>
        <fullName evidence="2">DUF1559 domain-containing protein</fullName>
    </recommendedName>
</protein>
<dbReference type="PANTHER" id="PTHR30093">
    <property type="entry name" value="GENERAL SECRETION PATHWAY PROTEIN G"/>
    <property type="match status" value="1"/>
</dbReference>
<keyword evidence="1" id="KW-1133">Transmembrane helix</keyword>
<evidence type="ECO:0000256" key="1">
    <source>
        <dbReference type="SAM" id="Phobius"/>
    </source>
</evidence>